<dbReference type="OrthoDB" id="8688418at2"/>
<evidence type="ECO:0000313" key="6">
    <source>
        <dbReference type="EMBL" id="RCG19156.1"/>
    </source>
</evidence>
<dbReference type="Proteomes" id="UP000253094">
    <property type="component" value="Unassembled WGS sequence"/>
</dbReference>
<gene>
    <name evidence="6" type="ORF">DQ384_38435</name>
</gene>
<keyword evidence="2 4" id="KW-0238">DNA-binding</keyword>
<organism evidence="6 7">
    <name type="scientific">Sphaerisporangium album</name>
    <dbReference type="NCBI Taxonomy" id="509200"/>
    <lineage>
        <taxon>Bacteria</taxon>
        <taxon>Bacillati</taxon>
        <taxon>Actinomycetota</taxon>
        <taxon>Actinomycetes</taxon>
        <taxon>Streptosporangiales</taxon>
        <taxon>Streptosporangiaceae</taxon>
        <taxon>Sphaerisporangium</taxon>
    </lineage>
</organism>
<evidence type="ECO:0000259" key="5">
    <source>
        <dbReference type="PROSITE" id="PS50977"/>
    </source>
</evidence>
<dbReference type="AlphaFoldDB" id="A0A367EM03"/>
<reference evidence="6 7" key="1">
    <citation type="submission" date="2018-06" db="EMBL/GenBank/DDBJ databases">
        <title>Sphaerisporangium craniellae sp. nov., isolated from a marine sponge in the South China Sea.</title>
        <authorList>
            <person name="Li L."/>
        </authorList>
    </citation>
    <scope>NUCLEOTIDE SEQUENCE [LARGE SCALE GENOMIC DNA]</scope>
    <source>
        <strain evidence="6 7">CCTCC AA 208026</strain>
    </source>
</reference>
<dbReference type="PROSITE" id="PS50977">
    <property type="entry name" value="HTH_TETR_2"/>
    <property type="match status" value="1"/>
</dbReference>
<name>A0A367EM03_9ACTN</name>
<dbReference type="PRINTS" id="PR00455">
    <property type="entry name" value="HTHTETR"/>
</dbReference>
<dbReference type="Pfam" id="PF00440">
    <property type="entry name" value="TetR_N"/>
    <property type="match status" value="1"/>
</dbReference>
<keyword evidence="3" id="KW-0804">Transcription</keyword>
<feature type="DNA-binding region" description="H-T-H motif" evidence="4">
    <location>
        <begin position="37"/>
        <end position="56"/>
    </location>
</feature>
<dbReference type="PANTHER" id="PTHR30055:SF238">
    <property type="entry name" value="MYCOFACTOCIN BIOSYNTHESIS TRANSCRIPTIONAL REGULATOR MFTR-RELATED"/>
    <property type="match status" value="1"/>
</dbReference>
<feature type="domain" description="HTH tetR-type" evidence="5">
    <location>
        <begin position="14"/>
        <end position="74"/>
    </location>
</feature>
<dbReference type="EMBL" id="QOIL01000034">
    <property type="protein sequence ID" value="RCG19156.1"/>
    <property type="molecule type" value="Genomic_DNA"/>
</dbReference>
<dbReference type="GO" id="GO:0000976">
    <property type="term" value="F:transcription cis-regulatory region binding"/>
    <property type="evidence" value="ECO:0007669"/>
    <property type="project" value="TreeGrafter"/>
</dbReference>
<dbReference type="InterPro" id="IPR050109">
    <property type="entry name" value="HTH-type_TetR-like_transc_reg"/>
</dbReference>
<dbReference type="PANTHER" id="PTHR30055">
    <property type="entry name" value="HTH-TYPE TRANSCRIPTIONAL REGULATOR RUTR"/>
    <property type="match status" value="1"/>
</dbReference>
<evidence type="ECO:0000256" key="4">
    <source>
        <dbReference type="PROSITE-ProRule" id="PRU00335"/>
    </source>
</evidence>
<evidence type="ECO:0000313" key="7">
    <source>
        <dbReference type="Proteomes" id="UP000253094"/>
    </source>
</evidence>
<dbReference type="Gene3D" id="1.10.357.10">
    <property type="entry name" value="Tetracycline Repressor, domain 2"/>
    <property type="match status" value="1"/>
</dbReference>
<evidence type="ECO:0000256" key="1">
    <source>
        <dbReference type="ARBA" id="ARBA00023015"/>
    </source>
</evidence>
<evidence type="ECO:0000256" key="2">
    <source>
        <dbReference type="ARBA" id="ARBA00023125"/>
    </source>
</evidence>
<dbReference type="InterPro" id="IPR009057">
    <property type="entry name" value="Homeodomain-like_sf"/>
</dbReference>
<evidence type="ECO:0000256" key="3">
    <source>
        <dbReference type="ARBA" id="ARBA00023163"/>
    </source>
</evidence>
<keyword evidence="1" id="KW-0805">Transcription regulation</keyword>
<proteinExistence type="predicted"/>
<protein>
    <submittedName>
        <fullName evidence="6">TetR family transcriptional regulator</fullName>
    </submittedName>
</protein>
<accession>A0A367EM03</accession>
<keyword evidence="7" id="KW-1185">Reference proteome</keyword>
<dbReference type="InterPro" id="IPR001647">
    <property type="entry name" value="HTH_TetR"/>
</dbReference>
<dbReference type="Gene3D" id="1.10.10.60">
    <property type="entry name" value="Homeodomain-like"/>
    <property type="match status" value="1"/>
</dbReference>
<comment type="caution">
    <text evidence="6">The sequence shown here is derived from an EMBL/GenBank/DDBJ whole genome shotgun (WGS) entry which is preliminary data.</text>
</comment>
<sequence>MKDSPMGLRERTRRTVQKEIAEAAQRLFVERGYEATTIDDVAAEVGMSPRSVFRYFATKEDIVVGKLGFVAEEMLQALRDRPADEPVWESLRRIFDLLVPHVDAPGKREVADPMQRIVFTTPALLASYLEKLHVMGDAAETAIRDRAQAAGKPYSDDDPTPRALVAGAFGCLLAAQKAWLAGGAKQSFAEAIDQAMATIGPR</sequence>
<dbReference type="SUPFAM" id="SSF46689">
    <property type="entry name" value="Homeodomain-like"/>
    <property type="match status" value="1"/>
</dbReference>
<dbReference type="GO" id="GO:0003700">
    <property type="term" value="F:DNA-binding transcription factor activity"/>
    <property type="evidence" value="ECO:0007669"/>
    <property type="project" value="TreeGrafter"/>
</dbReference>